<evidence type="ECO:0008006" key="3">
    <source>
        <dbReference type="Google" id="ProtNLM"/>
    </source>
</evidence>
<proteinExistence type="predicted"/>
<dbReference type="EMBL" id="FRBK01000018">
    <property type="protein sequence ID" value="SHN03628.1"/>
    <property type="molecule type" value="Genomic_DNA"/>
</dbReference>
<evidence type="ECO:0000313" key="2">
    <source>
        <dbReference type="Proteomes" id="UP000184388"/>
    </source>
</evidence>
<protein>
    <recommendedName>
        <fullName evidence="3">Helix-turn-helix domain-containing protein</fullName>
    </recommendedName>
</protein>
<comment type="caution">
    <text evidence="1">The sequence shown here is derived from an EMBL/GenBank/DDBJ whole genome shotgun (WGS) entry which is preliminary data.</text>
</comment>
<dbReference type="AlphaFoldDB" id="A0A9X8QY98"/>
<organism evidence="1 2">
    <name type="scientific">Streptomyces yunnanensis</name>
    <dbReference type="NCBI Taxonomy" id="156453"/>
    <lineage>
        <taxon>Bacteria</taxon>
        <taxon>Bacillati</taxon>
        <taxon>Actinomycetota</taxon>
        <taxon>Actinomycetes</taxon>
        <taxon>Kitasatosporales</taxon>
        <taxon>Streptomycetaceae</taxon>
        <taxon>Streptomyces</taxon>
    </lineage>
</organism>
<evidence type="ECO:0000313" key="1">
    <source>
        <dbReference type="EMBL" id="SHN03628.1"/>
    </source>
</evidence>
<name>A0A9X8QY98_9ACTN</name>
<sequence length="153" mass="16991">MKASVVVNLPDVRDPVVAEQIRGERFGALLRKLGYVERMASFHQEIRDGLHPGIAQKVLKGGAVTRAWVDGVERYYFVSDFYPKFMGLRDAAKVMGIAESAAYRKVRDGDFPFPVNSSGRSYQVSVRALMHQMEIPDAIVHMDDVENGAGYAG</sequence>
<reference evidence="2" key="1">
    <citation type="submission" date="2016-11" db="EMBL/GenBank/DDBJ databases">
        <authorList>
            <person name="Jaros S."/>
            <person name="Januszkiewicz K."/>
            <person name="Wedrychowicz H."/>
        </authorList>
    </citation>
    <scope>NUCLEOTIDE SEQUENCE [LARGE SCALE GENOMIC DNA]</scope>
    <source>
        <strain evidence="2">CGMCC 4.3555</strain>
    </source>
</reference>
<accession>A0A9X8QY98</accession>
<gene>
    <name evidence="1" type="ORF">SAMN05216268_11846</name>
</gene>
<dbReference type="Proteomes" id="UP000184388">
    <property type="component" value="Unassembled WGS sequence"/>
</dbReference>